<dbReference type="AlphaFoldDB" id="A0A0F9Q284"/>
<organism evidence="1">
    <name type="scientific">marine sediment metagenome</name>
    <dbReference type="NCBI Taxonomy" id="412755"/>
    <lineage>
        <taxon>unclassified sequences</taxon>
        <taxon>metagenomes</taxon>
        <taxon>ecological metagenomes</taxon>
    </lineage>
</organism>
<dbReference type="SUPFAM" id="SSF53850">
    <property type="entry name" value="Periplasmic binding protein-like II"/>
    <property type="match status" value="1"/>
</dbReference>
<accession>A0A0F9Q284</accession>
<evidence type="ECO:0000313" key="1">
    <source>
        <dbReference type="EMBL" id="KKN07336.1"/>
    </source>
</evidence>
<protein>
    <submittedName>
        <fullName evidence="1">Uncharacterized protein</fullName>
    </submittedName>
</protein>
<name>A0A0F9Q284_9ZZZZ</name>
<dbReference type="EMBL" id="LAZR01004581">
    <property type="protein sequence ID" value="KKN07336.1"/>
    <property type="molecule type" value="Genomic_DNA"/>
</dbReference>
<dbReference type="Gene3D" id="3.40.190.10">
    <property type="entry name" value="Periplasmic binding protein-like II"/>
    <property type="match status" value="1"/>
</dbReference>
<gene>
    <name evidence="1" type="ORF">LCGC14_1068190</name>
</gene>
<reference evidence="1" key="1">
    <citation type="journal article" date="2015" name="Nature">
        <title>Complex archaea that bridge the gap between prokaryotes and eukaryotes.</title>
        <authorList>
            <person name="Spang A."/>
            <person name="Saw J.H."/>
            <person name="Jorgensen S.L."/>
            <person name="Zaremba-Niedzwiedzka K."/>
            <person name="Martijn J."/>
            <person name="Lind A.E."/>
            <person name="van Eijk R."/>
            <person name="Schleper C."/>
            <person name="Guy L."/>
            <person name="Ettema T.J."/>
        </authorList>
    </citation>
    <scope>NUCLEOTIDE SEQUENCE</scope>
</reference>
<comment type="caution">
    <text evidence="1">The sequence shown here is derived from an EMBL/GenBank/DDBJ whole genome shotgun (WGS) entry which is preliminary data.</text>
</comment>
<proteinExistence type="predicted"/>
<sequence>MLDFFWMGWGPDFNDPSNYINPLFTNDVIAANVGQVNDNQVQQWMEEALSETNPTLREALYKNIQQRLIEEVFPYAWGYVPINYDAYFSDLKGFPSNPMNYMYFYPSYLASNPPPTSNIELQNGDIEISEINVGEFFDIYVGDSTDDSGIEQVRFSSDDVQDGIATGEWTDWNDWNATTGDWNHETKIKRWLFATGGNKEVWAEVIDASGQVARDYKNIHAVEVSLLLTRALELSPIKDFYYIGDTLTATFTIKNERNYPITLDVLTVGGRLNGWIPDEGAPDFTHRFVEIMPHEEYRYEGTITLNHVGNYHFFVAYYIENPSPNEKVLLDENNWNTNINLGEGLTHGSRVKNILVLDEPITPDDFAELRDRIQAKLTEKVVYPPYLLDPDAYDTAWISTAWYSITSWLRQEHLVEKYNELYHTGIIYDLQSLQSLKNAKDALNDGFINLAKTYLNDYYKLQMLSAFSFSSASEFFDNSLQKAQELAYKLLQFCLTTFKIGMYAVNPTIAKYLDFVFIPLQFLFEKDLYGLEEAVVKAGYRAYMKFVFTQIPIENGLSIEDLIKNGVDYNFFPIIANIQNDYITQQQIIEVLEAVFTTLPKAKIVDMMYKLGDLLLSSNEEIIQVKSPVELKVFNSEDEVTGIVNGEVKHQISRSFYSNNIISIYFPDD</sequence>
<dbReference type="Gene3D" id="3.10.105.10">
    <property type="entry name" value="Dipeptide-binding Protein, Domain 3"/>
    <property type="match status" value="1"/>
</dbReference>